<dbReference type="Pfam" id="PF16220">
    <property type="entry name" value="DUF4880"/>
    <property type="match status" value="1"/>
</dbReference>
<sequence>MAGMFAQHDDAMPGNAEKCVHPVDEAAFAWVIRLDRGALAPEVARELDAWLTADSRHQGAFLRAKALWRSADRVAAFRVPDGTVPAEEPVAPGFVGRRRMVGSVAASLLVGVTLGATAEPGAACEPVRFFRSGSELPKPVRLTGGDFRLDRTSQILCLKRGARIYADLLAGRVRVDWRQGPISIRAGSVELDTVAASLVMRCDPEGESALLLDGDARLRRGAGRPGHMLRRGQWVRLTPSGRWEEGSLSADDLEYVSAWSHGRLELRATSVGEALRNINFYNDRKIFSSDAVLLRQRIDGIFSLTEPETFARSLCRMFHVRLVTSGRGLELR</sequence>
<evidence type="ECO:0000259" key="1">
    <source>
        <dbReference type="Pfam" id="PF16220"/>
    </source>
</evidence>
<name>A0A370G0R7_GLULI</name>
<feature type="domain" description="FecR N-terminal" evidence="1">
    <location>
        <begin position="25"/>
        <end position="67"/>
    </location>
</feature>
<dbReference type="InterPro" id="IPR032623">
    <property type="entry name" value="FecR_N"/>
</dbReference>
<comment type="caution">
    <text evidence="2">The sequence shown here is derived from an EMBL/GenBank/DDBJ whole genome shotgun (WGS) entry which is preliminary data.</text>
</comment>
<organism evidence="2 3">
    <name type="scientific">Gluconacetobacter liquefaciens</name>
    <name type="common">Acetobacter liquefaciens</name>
    <dbReference type="NCBI Taxonomy" id="89584"/>
    <lineage>
        <taxon>Bacteria</taxon>
        <taxon>Pseudomonadati</taxon>
        <taxon>Pseudomonadota</taxon>
        <taxon>Alphaproteobacteria</taxon>
        <taxon>Acetobacterales</taxon>
        <taxon>Acetobacteraceae</taxon>
        <taxon>Gluconacetobacter</taxon>
    </lineage>
</organism>
<dbReference type="AlphaFoldDB" id="A0A370G0R7"/>
<proteinExistence type="predicted"/>
<gene>
    <name evidence="2" type="ORF">C7453_10658</name>
</gene>
<dbReference type="Proteomes" id="UP000254958">
    <property type="component" value="Unassembled WGS sequence"/>
</dbReference>
<keyword evidence="2" id="KW-0472">Membrane</keyword>
<evidence type="ECO:0000313" key="3">
    <source>
        <dbReference type="Proteomes" id="UP000254958"/>
    </source>
</evidence>
<keyword evidence="3" id="KW-1185">Reference proteome</keyword>
<keyword evidence="2" id="KW-0812">Transmembrane</keyword>
<reference evidence="2 3" key="1">
    <citation type="submission" date="2018-07" db="EMBL/GenBank/DDBJ databases">
        <title>Genomic Encyclopedia of Type Strains, Phase IV (KMG-IV): sequencing the most valuable type-strain genomes for metagenomic binning, comparative biology and taxonomic classification.</title>
        <authorList>
            <person name="Goeker M."/>
        </authorList>
    </citation>
    <scope>NUCLEOTIDE SEQUENCE [LARGE SCALE GENOMIC DNA]</scope>
    <source>
        <strain evidence="2 3">DSM 5603</strain>
    </source>
</reference>
<protein>
    <submittedName>
        <fullName evidence="2">Transmembrane sensor</fullName>
    </submittedName>
</protein>
<evidence type="ECO:0000313" key="2">
    <source>
        <dbReference type="EMBL" id="RDI37335.1"/>
    </source>
</evidence>
<accession>A0A370G0R7</accession>
<dbReference type="EMBL" id="QQAW01000006">
    <property type="protein sequence ID" value="RDI37335.1"/>
    <property type="molecule type" value="Genomic_DNA"/>
</dbReference>